<feature type="non-terminal residue" evidence="3">
    <location>
        <position position="1"/>
    </location>
</feature>
<evidence type="ECO:0000313" key="3">
    <source>
        <dbReference type="EMBL" id="CAL4152364.1"/>
    </source>
</evidence>
<feature type="transmembrane region" description="Helical" evidence="1">
    <location>
        <begin position="140"/>
        <end position="157"/>
    </location>
</feature>
<dbReference type="SMART" id="SM00409">
    <property type="entry name" value="IG"/>
    <property type="match status" value="1"/>
</dbReference>
<evidence type="ECO:0000259" key="2">
    <source>
        <dbReference type="PROSITE" id="PS50835"/>
    </source>
</evidence>
<dbReference type="InterPro" id="IPR036179">
    <property type="entry name" value="Ig-like_dom_sf"/>
</dbReference>
<keyword evidence="1" id="KW-1133">Transmembrane helix</keyword>
<dbReference type="SUPFAM" id="SSF48726">
    <property type="entry name" value="Immunoglobulin"/>
    <property type="match status" value="1"/>
</dbReference>
<keyword evidence="1" id="KW-0472">Membrane</keyword>
<reference evidence="3 4" key="1">
    <citation type="submission" date="2024-05" db="EMBL/GenBank/DDBJ databases">
        <authorList>
            <person name="Wallberg A."/>
        </authorList>
    </citation>
    <scope>NUCLEOTIDE SEQUENCE [LARGE SCALE GENOMIC DNA]</scope>
</reference>
<gene>
    <name evidence="3" type="ORF">MNOR_LOCUS30941</name>
</gene>
<proteinExistence type="predicted"/>
<dbReference type="InterPro" id="IPR013783">
    <property type="entry name" value="Ig-like_fold"/>
</dbReference>
<feature type="domain" description="Ig-like" evidence="2">
    <location>
        <begin position="3"/>
        <end position="99"/>
    </location>
</feature>
<dbReference type="InterPro" id="IPR013151">
    <property type="entry name" value="Immunoglobulin_dom"/>
</dbReference>
<comment type="caution">
    <text evidence="3">The sequence shown here is derived from an EMBL/GenBank/DDBJ whole genome shotgun (WGS) entry which is preliminary data.</text>
</comment>
<name>A0AAV2S283_MEGNR</name>
<dbReference type="AlphaFoldDB" id="A0AAV2S283"/>
<dbReference type="Proteomes" id="UP001497623">
    <property type="component" value="Unassembled WGS sequence"/>
</dbReference>
<evidence type="ECO:0000313" key="4">
    <source>
        <dbReference type="Proteomes" id="UP001497623"/>
    </source>
</evidence>
<protein>
    <recommendedName>
        <fullName evidence="2">Ig-like domain-containing protein</fullName>
    </recommendedName>
</protein>
<keyword evidence="1" id="KW-0812">Transmembrane</keyword>
<dbReference type="PROSITE" id="PS50835">
    <property type="entry name" value="IG_LIKE"/>
    <property type="match status" value="1"/>
</dbReference>
<accession>A0AAV2S283</accession>
<sequence>ENAKLTLEPSDISLYAGESATLDCNVEGSFRSCYWEHDGKIYPLVYVESGHHQNIRAVSNRTHAKCSIHIITVRTSHAGQWNCNIITSGQNITASMTLTIENSILRSNESEHLLYVGQDATLLCDISEVTRSCYWKHSKYIYHVTFNHIYYIVLLFYF</sequence>
<dbReference type="InterPro" id="IPR007110">
    <property type="entry name" value="Ig-like_dom"/>
</dbReference>
<feature type="non-terminal residue" evidence="3">
    <location>
        <position position="158"/>
    </location>
</feature>
<keyword evidence="4" id="KW-1185">Reference proteome</keyword>
<organism evidence="3 4">
    <name type="scientific">Meganyctiphanes norvegica</name>
    <name type="common">Northern krill</name>
    <name type="synonym">Thysanopoda norvegica</name>
    <dbReference type="NCBI Taxonomy" id="48144"/>
    <lineage>
        <taxon>Eukaryota</taxon>
        <taxon>Metazoa</taxon>
        <taxon>Ecdysozoa</taxon>
        <taxon>Arthropoda</taxon>
        <taxon>Crustacea</taxon>
        <taxon>Multicrustacea</taxon>
        <taxon>Malacostraca</taxon>
        <taxon>Eumalacostraca</taxon>
        <taxon>Eucarida</taxon>
        <taxon>Euphausiacea</taxon>
        <taxon>Euphausiidae</taxon>
        <taxon>Meganyctiphanes</taxon>
    </lineage>
</organism>
<dbReference type="Gene3D" id="2.60.40.10">
    <property type="entry name" value="Immunoglobulins"/>
    <property type="match status" value="1"/>
</dbReference>
<evidence type="ECO:0000256" key="1">
    <source>
        <dbReference type="SAM" id="Phobius"/>
    </source>
</evidence>
<dbReference type="EMBL" id="CAXKWB010038804">
    <property type="protein sequence ID" value="CAL4152364.1"/>
    <property type="molecule type" value="Genomic_DNA"/>
</dbReference>
<dbReference type="Pfam" id="PF00047">
    <property type="entry name" value="ig"/>
    <property type="match status" value="1"/>
</dbReference>
<dbReference type="InterPro" id="IPR003599">
    <property type="entry name" value="Ig_sub"/>
</dbReference>